<comment type="similarity">
    <text evidence="1">Belongs to the ATP-dependent AMP-binding enzyme family.</text>
</comment>
<evidence type="ECO:0000256" key="1">
    <source>
        <dbReference type="ARBA" id="ARBA00006432"/>
    </source>
</evidence>
<dbReference type="PANTHER" id="PTHR43272:SF32">
    <property type="entry name" value="AMP-DEPENDENT SYNTHETASE_LIGASE DOMAIN-CONTAINING PROTEIN"/>
    <property type="match status" value="1"/>
</dbReference>
<proteinExistence type="inferred from homology"/>
<dbReference type="InterPro" id="IPR042099">
    <property type="entry name" value="ANL_N_sf"/>
</dbReference>
<keyword evidence="2 8" id="KW-0436">Ligase</keyword>
<evidence type="ECO:0000313" key="9">
    <source>
        <dbReference type="Proteomes" id="UP000321805"/>
    </source>
</evidence>
<comment type="catalytic activity">
    <reaction evidence="5">
        <text>a long-chain fatty acid + ATP + CoA = a long-chain fatty acyl-CoA + AMP + diphosphate</text>
        <dbReference type="Rhea" id="RHEA:15421"/>
        <dbReference type="ChEBI" id="CHEBI:30616"/>
        <dbReference type="ChEBI" id="CHEBI:33019"/>
        <dbReference type="ChEBI" id="CHEBI:57287"/>
        <dbReference type="ChEBI" id="CHEBI:57560"/>
        <dbReference type="ChEBI" id="CHEBI:83139"/>
        <dbReference type="ChEBI" id="CHEBI:456215"/>
        <dbReference type="EC" id="6.2.1.3"/>
    </reaction>
    <physiologicalReaction direction="left-to-right" evidence="5">
        <dbReference type="Rhea" id="RHEA:15422"/>
    </physiologicalReaction>
</comment>
<dbReference type="Pfam" id="PF00501">
    <property type="entry name" value="AMP-binding"/>
    <property type="match status" value="1"/>
</dbReference>
<dbReference type="GO" id="GO:0016020">
    <property type="term" value="C:membrane"/>
    <property type="evidence" value="ECO:0007669"/>
    <property type="project" value="TreeGrafter"/>
</dbReference>
<dbReference type="GO" id="GO:0004467">
    <property type="term" value="F:long-chain fatty acid-CoA ligase activity"/>
    <property type="evidence" value="ECO:0007669"/>
    <property type="project" value="UniProtKB-EC"/>
</dbReference>
<protein>
    <recommendedName>
        <fullName evidence="6">Acyl-CoA synthetase</fullName>
    </recommendedName>
</protein>
<keyword evidence="4" id="KW-0443">Lipid metabolism</keyword>
<evidence type="ECO:0000256" key="3">
    <source>
        <dbReference type="ARBA" id="ARBA00022832"/>
    </source>
</evidence>
<evidence type="ECO:0000256" key="2">
    <source>
        <dbReference type="ARBA" id="ARBA00022598"/>
    </source>
</evidence>
<dbReference type="PROSITE" id="PS00455">
    <property type="entry name" value="AMP_BINDING"/>
    <property type="match status" value="1"/>
</dbReference>
<gene>
    <name evidence="8" type="ORF">FSW04_21000</name>
</gene>
<evidence type="ECO:0000256" key="6">
    <source>
        <dbReference type="ARBA" id="ARBA00032875"/>
    </source>
</evidence>
<dbReference type="OrthoDB" id="9803968at2"/>
<dbReference type="InterPro" id="IPR020845">
    <property type="entry name" value="AMP-binding_CS"/>
</dbReference>
<dbReference type="AlphaFoldDB" id="A0A5B8UAV3"/>
<keyword evidence="3" id="KW-0276">Fatty acid metabolism</keyword>
<evidence type="ECO:0000256" key="5">
    <source>
        <dbReference type="ARBA" id="ARBA00024484"/>
    </source>
</evidence>
<name>A0A5B8UAV3_9ACTN</name>
<dbReference type="Gene3D" id="3.30.300.30">
    <property type="match status" value="1"/>
</dbReference>
<reference evidence="8 9" key="1">
    <citation type="journal article" date="2018" name="J. Microbiol.">
        <title>Baekduia soli gen. nov., sp. nov., a novel bacterium isolated from the soil of Baekdu Mountain and proposal of a novel family name, Baekduiaceae fam. nov.</title>
        <authorList>
            <person name="An D.S."/>
            <person name="Siddiqi M.Z."/>
            <person name="Kim K.H."/>
            <person name="Yu H.S."/>
            <person name="Im W.T."/>
        </authorList>
    </citation>
    <scope>NUCLEOTIDE SEQUENCE [LARGE SCALE GENOMIC DNA]</scope>
    <source>
        <strain evidence="8 9">BR7-21</strain>
    </source>
</reference>
<dbReference type="InterPro" id="IPR000873">
    <property type="entry name" value="AMP-dep_synth/lig_dom"/>
</dbReference>
<accession>A0A5B8UAV3</accession>
<dbReference type="SUPFAM" id="SSF56801">
    <property type="entry name" value="Acetyl-CoA synthetase-like"/>
    <property type="match status" value="1"/>
</dbReference>
<dbReference type="KEGG" id="bsol:FSW04_21000"/>
<organism evidence="8 9">
    <name type="scientific">Baekduia soli</name>
    <dbReference type="NCBI Taxonomy" id="496014"/>
    <lineage>
        <taxon>Bacteria</taxon>
        <taxon>Bacillati</taxon>
        <taxon>Actinomycetota</taxon>
        <taxon>Thermoleophilia</taxon>
        <taxon>Solirubrobacterales</taxon>
        <taxon>Baekduiaceae</taxon>
        <taxon>Baekduia</taxon>
    </lineage>
</organism>
<evidence type="ECO:0000259" key="7">
    <source>
        <dbReference type="Pfam" id="PF00501"/>
    </source>
</evidence>
<sequence>MAVRAAGETIDRRLTTKGSLSMSAARTTTASSTARDADADVATVGAMVLSATARHHGAALRRRTADGWSDVSFAELGETARGIARGLIALGVRPGDPVAILSSTRAEWTMADCGGHCAGATVVPIYPTNSAEECRYVLEHSGAHVLLCEDATQLAKIAEVRDRLPELEHVVTFDDAGELSLAGLRELGADVDPGAVEAAVAAVGPDDVATIVYTSGTTGPPKGCRTTHRNCIATVRMYEEQIDFGDDVVIFMFLPLAHSLARMAQLVALDIGATLAFWRGDARLVLEDVADSRPTHLPSVPRVFEKIHAKALAAAQDGDPVRRLLFGWAVGTGREVARRRRTGRSLGLILAAQHKVADRLVLSRVRDLFGGRLQLALTGAAPIAVEVLEFFDACGLRVLEGYGMTETTAAGTLNTIGATRFGTVGRPLPGTEVTLLEDGEILMKGPHVFAGYHRDEAATGEVFTDDGRLRSGDLGEIDADGFVRVTGRKKDLIITSSGKNISPTNLESALCEGRWISQAVVFGDNRPYVVAMLTLDPDEVAALAHRAGVAPDLATMAADRRVHEIVAAEVDAVNAQFARIEQIKRFVILDHELTQAAGELTPTLKVRRNVIYERYADVFAGLYDEG</sequence>
<evidence type="ECO:0000256" key="4">
    <source>
        <dbReference type="ARBA" id="ARBA00023098"/>
    </source>
</evidence>
<feature type="domain" description="AMP-dependent synthetase/ligase" evidence="7">
    <location>
        <begin position="62"/>
        <end position="453"/>
    </location>
</feature>
<dbReference type="CDD" id="cd05907">
    <property type="entry name" value="VL_LC_FACS_like"/>
    <property type="match status" value="1"/>
</dbReference>
<dbReference type="PANTHER" id="PTHR43272">
    <property type="entry name" value="LONG-CHAIN-FATTY-ACID--COA LIGASE"/>
    <property type="match status" value="1"/>
</dbReference>
<dbReference type="Gene3D" id="3.40.50.12780">
    <property type="entry name" value="N-terminal domain of ligase-like"/>
    <property type="match status" value="1"/>
</dbReference>
<keyword evidence="9" id="KW-1185">Reference proteome</keyword>
<dbReference type="Pfam" id="PF23562">
    <property type="entry name" value="AMP-binding_C_3"/>
    <property type="match status" value="1"/>
</dbReference>
<dbReference type="EMBL" id="CP042430">
    <property type="protein sequence ID" value="QEC49802.1"/>
    <property type="molecule type" value="Genomic_DNA"/>
</dbReference>
<dbReference type="InterPro" id="IPR045851">
    <property type="entry name" value="AMP-bd_C_sf"/>
</dbReference>
<dbReference type="Proteomes" id="UP000321805">
    <property type="component" value="Chromosome"/>
</dbReference>
<evidence type="ECO:0000313" key="8">
    <source>
        <dbReference type="EMBL" id="QEC49802.1"/>
    </source>
</evidence>